<organism evidence="1 2">
    <name type="scientific">Flavobacterium macacae</name>
    <dbReference type="NCBI Taxonomy" id="2488993"/>
    <lineage>
        <taxon>Bacteria</taxon>
        <taxon>Pseudomonadati</taxon>
        <taxon>Bacteroidota</taxon>
        <taxon>Flavobacteriia</taxon>
        <taxon>Flavobacteriales</taxon>
        <taxon>Flavobacteriaceae</taxon>
        <taxon>Flavobacterium</taxon>
    </lineage>
</organism>
<proteinExistence type="predicted"/>
<comment type="caution">
    <text evidence="1">The sequence shown here is derived from an EMBL/GenBank/DDBJ whole genome shotgun (WGS) entry which is preliminary data.</text>
</comment>
<dbReference type="OrthoDB" id="1345111at2"/>
<dbReference type="RefSeq" id="WP_125013071.1">
    <property type="nucleotide sequence ID" value="NZ_RQVR01000011.1"/>
</dbReference>
<keyword evidence="2" id="KW-1185">Reference proteome</keyword>
<reference evidence="1 2" key="1">
    <citation type="submission" date="2018-11" db="EMBL/GenBank/DDBJ databases">
        <title>Flavobacterium sp. nov., YIM 102600 draft genome.</title>
        <authorList>
            <person name="Li G."/>
            <person name="Jiang Y."/>
        </authorList>
    </citation>
    <scope>NUCLEOTIDE SEQUENCE [LARGE SCALE GENOMIC DNA]</scope>
    <source>
        <strain evidence="1 2">YIM 102600</strain>
    </source>
</reference>
<dbReference type="Gene3D" id="2.60.120.40">
    <property type="match status" value="1"/>
</dbReference>
<protein>
    <recommendedName>
        <fullName evidence="3">C1q domain-containing protein</fullName>
    </recommendedName>
</protein>
<sequence length="226" mass="24537">MRKIFLPSVLLFHVICFSQIGIETAQPTAMLDINGNMRIRNIPSISRESVAKDSILTSNITGNSHRVSSKTVVYSHKKSYVAGFFAGGESPSLSLTSSRAKIPFNAKEIDLNNDFNVLTNTFTAPHSGIYRIGVQIVSTSAVGVTTDFGVQIVKNGTAILARSSFANIGVVVLFVNINVTQPLRNLSTTVSLNAGETITFETKSALLNISLLGNNDENFFFIYQLQ</sequence>
<dbReference type="EMBL" id="RQVR01000011">
    <property type="protein sequence ID" value="RRJ90488.1"/>
    <property type="molecule type" value="Genomic_DNA"/>
</dbReference>
<dbReference type="SUPFAM" id="SSF49842">
    <property type="entry name" value="TNF-like"/>
    <property type="match status" value="1"/>
</dbReference>
<name>A0A3P3W7Q9_9FLAO</name>
<evidence type="ECO:0000313" key="2">
    <source>
        <dbReference type="Proteomes" id="UP000271937"/>
    </source>
</evidence>
<evidence type="ECO:0008006" key="3">
    <source>
        <dbReference type="Google" id="ProtNLM"/>
    </source>
</evidence>
<dbReference type="InterPro" id="IPR008983">
    <property type="entry name" value="Tumour_necrosis_fac-like_dom"/>
</dbReference>
<dbReference type="AlphaFoldDB" id="A0A3P3W7Q9"/>
<gene>
    <name evidence="1" type="ORF">EG849_10665</name>
</gene>
<evidence type="ECO:0000313" key="1">
    <source>
        <dbReference type="EMBL" id="RRJ90488.1"/>
    </source>
</evidence>
<accession>A0A3P3W7Q9</accession>
<dbReference type="Proteomes" id="UP000271937">
    <property type="component" value="Unassembled WGS sequence"/>
</dbReference>